<name>A0A2K8SF28_9MOLU</name>
<dbReference type="AlphaFoldDB" id="A0A2K8SF28"/>
<evidence type="ECO:0000313" key="1">
    <source>
        <dbReference type="EMBL" id="AUB32033.1"/>
    </source>
</evidence>
<keyword evidence="2" id="KW-1185">Reference proteome</keyword>
<dbReference type="EMBL" id="CP025057">
    <property type="protein sequence ID" value="AUB32033.1"/>
    <property type="molecule type" value="Genomic_DNA"/>
</dbReference>
<dbReference type="Proteomes" id="UP000231823">
    <property type="component" value="Chromosome"/>
</dbReference>
<gene>
    <name evidence="1" type="ORF">SFLOR_v1c09850</name>
</gene>
<dbReference type="KEGG" id="sfz:SFLOR_v1c09850"/>
<organism evidence="1 2">
    <name type="scientific">Spiroplasma floricola 23-6</name>
    <dbReference type="NCBI Taxonomy" id="1336749"/>
    <lineage>
        <taxon>Bacteria</taxon>
        <taxon>Bacillati</taxon>
        <taxon>Mycoplasmatota</taxon>
        <taxon>Mollicutes</taxon>
        <taxon>Entomoplasmatales</taxon>
        <taxon>Spiroplasmataceae</taxon>
        <taxon>Spiroplasma</taxon>
    </lineage>
</organism>
<reference evidence="1 2" key="1">
    <citation type="submission" date="2017-12" db="EMBL/GenBank/DDBJ databases">
        <title>Complete genome sequence of Spiroplasma floricola 23-6 (ATCC 29989).</title>
        <authorList>
            <person name="Tsai Y.-M."/>
            <person name="Wu P.-S."/>
            <person name="Lo W.-S."/>
            <person name="Kuo C.-H."/>
        </authorList>
    </citation>
    <scope>NUCLEOTIDE SEQUENCE [LARGE SCALE GENOMIC DNA]</scope>
    <source>
        <strain evidence="1 2">23-6</strain>
    </source>
</reference>
<evidence type="ECO:0000313" key="2">
    <source>
        <dbReference type="Proteomes" id="UP000231823"/>
    </source>
</evidence>
<protein>
    <submittedName>
        <fullName evidence="1">Uncharacterized protein</fullName>
    </submittedName>
</protein>
<proteinExistence type="predicted"/>
<dbReference type="RefSeq" id="WP_100916986.1">
    <property type="nucleotide sequence ID" value="NZ_CP025057.1"/>
</dbReference>
<accession>A0A2K8SF28</accession>
<sequence length="95" mass="11299">MNITNQSKLINSKLCQNCNKNIWNKKKIYFEFKDTKNNGPIYLKLKLCDSCKDVWVSFLAKGNFKILAKFFDWNKNNLPKDYTGLFWPPDLRETN</sequence>